<feature type="chain" id="PRO_5039462629" evidence="5">
    <location>
        <begin position="26"/>
        <end position="399"/>
    </location>
</feature>
<dbReference type="STRING" id="47864.GA0070560_101454"/>
<dbReference type="CDD" id="cd06328">
    <property type="entry name" value="PBP1_SBP-like"/>
    <property type="match status" value="1"/>
</dbReference>
<dbReference type="PRINTS" id="PR00337">
    <property type="entry name" value="LEUILEVALBP"/>
</dbReference>
<evidence type="ECO:0000313" key="8">
    <source>
        <dbReference type="Proteomes" id="UP000199408"/>
    </source>
</evidence>
<gene>
    <name evidence="7" type="ORF">GA0070560_101454</name>
</gene>
<dbReference type="Gene3D" id="3.40.50.2300">
    <property type="match status" value="2"/>
</dbReference>
<sequence>MTVRHTRRAFLSAATMMAAALAATACGSPQETASGGGDATAPVKVGLVYSQSGPLASYGKQYIEGFKAGLDHATGGTGKVGDRKIEVTEVDDAGDPAKAVSAAKDLIGKGTKIIAGSTASGVALQVAPIAAQNKVLFISGPAATDAVTGANKYTFRSGRQSYQDVVTAKSFIGDPAGKKVVVFAQDGAFGDANEAAVKAVIGGAGATVSSVRAPASATEFTPFASQIKAAKPDLLFVAWAGTTAPAMWQTLDQQGVLTSTTVVTGLDIRASWPTFGAAGSKISFLSHYFDGASDTEAATALKSKVGTIDLFHPDGFAAAQMVVQAAQEGGDDVDKMVTALEGWTFDGVKGKMTIRAEDHALLQPMYQAKLSGSGTTFTAAAQKTLTGDETAPPVTPMKG</sequence>
<evidence type="ECO:0000256" key="2">
    <source>
        <dbReference type="ARBA" id="ARBA00022448"/>
    </source>
</evidence>
<feature type="signal peptide" evidence="5">
    <location>
        <begin position="1"/>
        <end position="25"/>
    </location>
</feature>
<proteinExistence type="inferred from homology"/>
<dbReference type="AlphaFoldDB" id="A0A1C5GP24"/>
<dbReference type="EMBL" id="FMDN01000001">
    <property type="protein sequence ID" value="SCG35546.1"/>
    <property type="molecule type" value="Genomic_DNA"/>
</dbReference>
<evidence type="ECO:0000256" key="3">
    <source>
        <dbReference type="ARBA" id="ARBA00022729"/>
    </source>
</evidence>
<dbReference type="InterPro" id="IPR028082">
    <property type="entry name" value="Peripla_BP_I"/>
</dbReference>
<evidence type="ECO:0000256" key="4">
    <source>
        <dbReference type="ARBA" id="ARBA00022970"/>
    </source>
</evidence>
<dbReference type="Proteomes" id="UP000199408">
    <property type="component" value="Unassembled WGS sequence"/>
</dbReference>
<reference evidence="8" key="1">
    <citation type="submission" date="2016-06" db="EMBL/GenBank/DDBJ databases">
        <authorList>
            <person name="Varghese N."/>
        </authorList>
    </citation>
    <scope>NUCLEOTIDE SEQUENCE [LARGE SCALE GENOMIC DNA]</scope>
    <source>
        <strain evidence="8">DSM 43171</strain>
    </source>
</reference>
<organism evidence="7 8">
    <name type="scientific">Micromonospora halophytica</name>
    <dbReference type="NCBI Taxonomy" id="47864"/>
    <lineage>
        <taxon>Bacteria</taxon>
        <taxon>Bacillati</taxon>
        <taxon>Actinomycetota</taxon>
        <taxon>Actinomycetes</taxon>
        <taxon>Micromonosporales</taxon>
        <taxon>Micromonosporaceae</taxon>
        <taxon>Micromonospora</taxon>
    </lineage>
</organism>
<evidence type="ECO:0000256" key="1">
    <source>
        <dbReference type="ARBA" id="ARBA00010062"/>
    </source>
</evidence>
<dbReference type="PANTHER" id="PTHR30483:SF6">
    <property type="entry name" value="PERIPLASMIC BINDING PROTEIN OF ABC TRANSPORTER FOR NATURAL AMINO ACIDS"/>
    <property type="match status" value="1"/>
</dbReference>
<protein>
    <submittedName>
        <fullName evidence="7">Amino acid/amide ABC transporter substrate-binding protein, HAAT family</fullName>
    </submittedName>
</protein>
<dbReference type="GO" id="GO:0006865">
    <property type="term" value="P:amino acid transport"/>
    <property type="evidence" value="ECO:0007669"/>
    <property type="project" value="UniProtKB-KW"/>
</dbReference>
<accession>A0A1C5GP24</accession>
<dbReference type="SUPFAM" id="SSF53822">
    <property type="entry name" value="Periplasmic binding protein-like I"/>
    <property type="match status" value="1"/>
</dbReference>
<dbReference type="RefSeq" id="WP_091290575.1">
    <property type="nucleotide sequence ID" value="NZ_FMDN01000001.1"/>
</dbReference>
<feature type="domain" description="Leucine-binding protein" evidence="6">
    <location>
        <begin position="42"/>
        <end position="372"/>
    </location>
</feature>
<evidence type="ECO:0000313" key="7">
    <source>
        <dbReference type="EMBL" id="SCG35546.1"/>
    </source>
</evidence>
<dbReference type="PANTHER" id="PTHR30483">
    <property type="entry name" value="LEUCINE-SPECIFIC-BINDING PROTEIN"/>
    <property type="match status" value="1"/>
</dbReference>
<dbReference type="InterPro" id="IPR006311">
    <property type="entry name" value="TAT_signal"/>
</dbReference>
<dbReference type="Pfam" id="PF13458">
    <property type="entry name" value="Peripla_BP_6"/>
    <property type="match status" value="1"/>
</dbReference>
<dbReference type="OrthoDB" id="9794229at2"/>
<keyword evidence="3 5" id="KW-0732">Signal</keyword>
<evidence type="ECO:0000259" key="6">
    <source>
        <dbReference type="Pfam" id="PF13458"/>
    </source>
</evidence>
<keyword evidence="4" id="KW-0029">Amino-acid transport</keyword>
<name>A0A1C5GP24_9ACTN</name>
<dbReference type="InterPro" id="IPR051010">
    <property type="entry name" value="BCAA_transport"/>
</dbReference>
<evidence type="ECO:0000256" key="5">
    <source>
        <dbReference type="SAM" id="SignalP"/>
    </source>
</evidence>
<dbReference type="InterPro" id="IPR028081">
    <property type="entry name" value="Leu-bd"/>
</dbReference>
<dbReference type="InterPro" id="IPR000709">
    <property type="entry name" value="Leu_Ile_Val-bd"/>
</dbReference>
<dbReference type="PROSITE" id="PS51257">
    <property type="entry name" value="PROKAR_LIPOPROTEIN"/>
    <property type="match status" value="1"/>
</dbReference>
<keyword evidence="8" id="KW-1185">Reference proteome</keyword>
<keyword evidence="2" id="KW-0813">Transport</keyword>
<dbReference type="PROSITE" id="PS51318">
    <property type="entry name" value="TAT"/>
    <property type="match status" value="1"/>
</dbReference>
<comment type="similarity">
    <text evidence="1">Belongs to the leucine-binding protein family.</text>
</comment>